<dbReference type="PROSITE" id="PS00501">
    <property type="entry name" value="SPASE_I_1"/>
    <property type="match status" value="1"/>
</dbReference>
<dbReference type="InterPro" id="IPR052064">
    <property type="entry name" value="Mito_IMP1_subunit"/>
</dbReference>
<evidence type="ECO:0000256" key="1">
    <source>
        <dbReference type="ARBA" id="ARBA00004370"/>
    </source>
</evidence>
<sequence>MFEIVKVRGMSMHPTLAPGDYLILTKARSQMKNLRAGFVVVVDHPKFGIIVKRIKSRGANHIRLIGDGTTSTDSDRLGDIPLSWIKGRVRLIITPKGIRRL</sequence>
<organism evidence="6 7">
    <name type="scientific">Litorimonas cladophorae</name>
    <dbReference type="NCBI Taxonomy" id="1220491"/>
    <lineage>
        <taxon>Bacteria</taxon>
        <taxon>Pseudomonadati</taxon>
        <taxon>Pseudomonadota</taxon>
        <taxon>Alphaproteobacteria</taxon>
        <taxon>Maricaulales</taxon>
        <taxon>Robiginitomaculaceae</taxon>
    </lineage>
</organism>
<dbReference type="CDD" id="cd06462">
    <property type="entry name" value="Peptidase_S24_S26"/>
    <property type="match status" value="1"/>
</dbReference>
<dbReference type="GO" id="GO:0006465">
    <property type="term" value="P:signal peptide processing"/>
    <property type="evidence" value="ECO:0007669"/>
    <property type="project" value="InterPro"/>
</dbReference>
<comment type="caution">
    <text evidence="6">The sequence shown here is derived from an EMBL/GenBank/DDBJ whole genome shotgun (WGS) entry which is preliminary data.</text>
</comment>
<keyword evidence="3" id="KW-0378">Hydrolase</keyword>
<proteinExistence type="predicted"/>
<comment type="subcellular location">
    <subcellularLocation>
        <location evidence="1">Membrane</location>
    </subcellularLocation>
</comment>
<evidence type="ECO:0000313" key="6">
    <source>
        <dbReference type="EMBL" id="GGX58223.1"/>
    </source>
</evidence>
<dbReference type="AlphaFoldDB" id="A0A918NCT5"/>
<dbReference type="PANTHER" id="PTHR12383:SF16">
    <property type="entry name" value="MITOCHONDRIAL INNER MEMBRANE PROTEASE SUBUNIT 1"/>
    <property type="match status" value="1"/>
</dbReference>
<dbReference type="InterPro" id="IPR019533">
    <property type="entry name" value="Peptidase_S26"/>
</dbReference>
<keyword evidence="7" id="KW-1185">Reference proteome</keyword>
<dbReference type="InterPro" id="IPR036286">
    <property type="entry name" value="LexA/Signal_pep-like_sf"/>
</dbReference>
<dbReference type="EMBL" id="BMYV01000001">
    <property type="protein sequence ID" value="GGX58223.1"/>
    <property type="molecule type" value="Genomic_DNA"/>
</dbReference>
<reference evidence="6 7" key="1">
    <citation type="journal article" date="2014" name="Int. J. Syst. Evol. Microbiol.">
        <title>Complete genome sequence of Corynebacterium casei LMG S-19264T (=DSM 44701T), isolated from a smear-ripened cheese.</title>
        <authorList>
            <consortium name="US DOE Joint Genome Institute (JGI-PGF)"/>
            <person name="Walter F."/>
            <person name="Albersmeier A."/>
            <person name="Kalinowski J."/>
            <person name="Ruckert C."/>
        </authorList>
    </citation>
    <scope>NUCLEOTIDE SEQUENCE [LARGE SCALE GENOMIC DNA]</scope>
    <source>
        <strain evidence="6 7">KCTC 23968</strain>
    </source>
</reference>
<evidence type="ECO:0000256" key="4">
    <source>
        <dbReference type="ARBA" id="ARBA00023136"/>
    </source>
</evidence>
<dbReference type="GO" id="GO:0004252">
    <property type="term" value="F:serine-type endopeptidase activity"/>
    <property type="evidence" value="ECO:0007669"/>
    <property type="project" value="InterPro"/>
</dbReference>
<name>A0A918NCT5_9PROT</name>
<keyword evidence="2" id="KW-0645">Protease</keyword>
<evidence type="ECO:0000313" key="7">
    <source>
        <dbReference type="Proteomes" id="UP000600865"/>
    </source>
</evidence>
<accession>A0A918NCT5</accession>
<keyword evidence="4" id="KW-0472">Membrane</keyword>
<dbReference type="RefSeq" id="WP_189580721.1">
    <property type="nucleotide sequence ID" value="NZ_BMYV01000001.1"/>
</dbReference>
<dbReference type="GO" id="GO:0016020">
    <property type="term" value="C:membrane"/>
    <property type="evidence" value="ECO:0007669"/>
    <property type="project" value="UniProtKB-SubCell"/>
</dbReference>
<evidence type="ECO:0000256" key="3">
    <source>
        <dbReference type="ARBA" id="ARBA00022801"/>
    </source>
</evidence>
<dbReference type="PANTHER" id="PTHR12383">
    <property type="entry name" value="PROTEASE FAMILY S26 MITOCHONDRIAL INNER MEMBRANE PROTEASE-RELATED"/>
    <property type="match status" value="1"/>
</dbReference>
<gene>
    <name evidence="6" type="ORF">GCM10011309_04320</name>
</gene>
<dbReference type="SUPFAM" id="SSF51306">
    <property type="entry name" value="LexA/Signal peptidase"/>
    <property type="match status" value="1"/>
</dbReference>
<evidence type="ECO:0000256" key="2">
    <source>
        <dbReference type="ARBA" id="ARBA00022670"/>
    </source>
</evidence>
<protein>
    <recommendedName>
        <fullName evidence="5">Peptidase S26 domain-containing protein</fullName>
    </recommendedName>
</protein>
<feature type="domain" description="Peptidase S26" evidence="5">
    <location>
        <begin position="2"/>
        <end position="61"/>
    </location>
</feature>
<dbReference type="InterPro" id="IPR019756">
    <property type="entry name" value="Pept_S26A_signal_pept_1_Ser-AS"/>
</dbReference>
<dbReference type="Gene3D" id="2.10.109.10">
    <property type="entry name" value="Umud Fragment, subunit A"/>
    <property type="match status" value="1"/>
</dbReference>
<evidence type="ECO:0000259" key="5">
    <source>
        <dbReference type="Pfam" id="PF10502"/>
    </source>
</evidence>
<dbReference type="Pfam" id="PF10502">
    <property type="entry name" value="Peptidase_S26"/>
    <property type="match status" value="1"/>
</dbReference>
<dbReference type="Proteomes" id="UP000600865">
    <property type="component" value="Unassembled WGS sequence"/>
</dbReference>